<dbReference type="InterPro" id="IPR006073">
    <property type="entry name" value="GTP-bd"/>
</dbReference>
<protein>
    <recommendedName>
        <fullName evidence="10">Probable GTP-binding protein EngB</fullName>
    </recommendedName>
</protein>
<dbReference type="NCBIfam" id="TIGR03598">
    <property type="entry name" value="GTPase_YsxC"/>
    <property type="match status" value="1"/>
</dbReference>
<evidence type="ECO:0000256" key="10">
    <source>
        <dbReference type="HAMAP-Rule" id="MF_00321"/>
    </source>
</evidence>
<evidence type="ECO:0000256" key="8">
    <source>
        <dbReference type="ARBA" id="ARBA00023210"/>
    </source>
</evidence>
<dbReference type="GO" id="GO:0046872">
    <property type="term" value="F:metal ion binding"/>
    <property type="evidence" value="ECO:0007669"/>
    <property type="project" value="UniProtKB-KW"/>
</dbReference>
<dbReference type="Gene3D" id="3.40.50.300">
    <property type="entry name" value="P-loop containing nucleotide triphosphate hydrolases"/>
    <property type="match status" value="1"/>
</dbReference>
<evidence type="ECO:0000256" key="4">
    <source>
        <dbReference type="ARBA" id="ARBA00022723"/>
    </source>
</evidence>
<dbReference type="PANTHER" id="PTHR11649:SF13">
    <property type="entry name" value="ENGB-TYPE G DOMAIN-CONTAINING PROTEIN"/>
    <property type="match status" value="1"/>
</dbReference>
<dbReference type="Proteomes" id="UP000777265">
    <property type="component" value="Unassembled WGS sequence"/>
</dbReference>
<reference evidence="12" key="1">
    <citation type="journal article" date="2020" name="Biotechnol. Biofuels">
        <title>New insights from the biogas microbiome by comprehensive genome-resolved metagenomics of nearly 1600 species originating from multiple anaerobic digesters.</title>
        <authorList>
            <person name="Campanaro S."/>
            <person name="Treu L."/>
            <person name="Rodriguez-R L.M."/>
            <person name="Kovalovszki A."/>
            <person name="Ziels R.M."/>
            <person name="Maus I."/>
            <person name="Zhu X."/>
            <person name="Kougias P.G."/>
            <person name="Basile A."/>
            <person name="Luo G."/>
            <person name="Schluter A."/>
            <person name="Konstantinidis K.T."/>
            <person name="Angelidaki I."/>
        </authorList>
    </citation>
    <scope>NUCLEOTIDE SEQUENCE</scope>
    <source>
        <strain evidence="12">AS06rmzACSIP_7</strain>
    </source>
</reference>
<dbReference type="EMBL" id="JAAYEE010000037">
    <property type="protein sequence ID" value="NLW34291.1"/>
    <property type="molecule type" value="Genomic_DNA"/>
</dbReference>
<evidence type="ECO:0000256" key="9">
    <source>
        <dbReference type="ARBA" id="ARBA00023306"/>
    </source>
</evidence>
<evidence type="ECO:0000259" key="11">
    <source>
        <dbReference type="PROSITE" id="PS51706"/>
    </source>
</evidence>
<name>A0A971RZT3_9BACT</name>
<comment type="function">
    <text evidence="10">Necessary for normal cell division and for the maintenance of normal septation.</text>
</comment>
<keyword evidence="4" id="KW-0479">Metal-binding</keyword>
<keyword evidence="5 10" id="KW-0547">Nucleotide-binding</keyword>
<keyword evidence="3 10" id="KW-0132">Cell division</keyword>
<gene>
    <name evidence="12" type="primary">ysxC</name>
    <name evidence="10" type="synonym">engB</name>
    <name evidence="12" type="ORF">GXY80_02250</name>
</gene>
<dbReference type="CDD" id="cd01876">
    <property type="entry name" value="YihA_EngB"/>
    <property type="match status" value="1"/>
</dbReference>
<dbReference type="HAMAP" id="MF_00321">
    <property type="entry name" value="GTPase_EngB"/>
    <property type="match status" value="1"/>
</dbReference>
<sequence length="205" mass="23205">MKIISAEYLTSVAALSDRKAEGLPEICFIGRSNVGKSSLINRLAMRKIARTSSTPGATKTINLYEIQYEFNGLRERAIFSDFPGFGYSRISKEIYRGWEMMIDRYIGGNRFIRHLVWAFDIRRDFNALDETVLEWIGLKGLPYSLVLTKSDKEGRGYSTRKKDLLSRYLKTSSVFVFSAKDDSGRKELLAHILAQLGGEEPSALA</sequence>
<evidence type="ECO:0000256" key="5">
    <source>
        <dbReference type="ARBA" id="ARBA00022741"/>
    </source>
</evidence>
<keyword evidence="7 10" id="KW-0342">GTP-binding</keyword>
<reference evidence="12" key="2">
    <citation type="submission" date="2020-01" db="EMBL/GenBank/DDBJ databases">
        <authorList>
            <person name="Campanaro S."/>
        </authorList>
    </citation>
    <scope>NUCLEOTIDE SEQUENCE</scope>
    <source>
        <strain evidence="12">AS06rmzACSIP_7</strain>
    </source>
</reference>
<feature type="domain" description="EngB-type G" evidence="11">
    <location>
        <begin position="22"/>
        <end position="199"/>
    </location>
</feature>
<proteinExistence type="inferred from homology"/>
<evidence type="ECO:0000256" key="2">
    <source>
        <dbReference type="ARBA" id="ARBA00009638"/>
    </source>
</evidence>
<comment type="similarity">
    <text evidence="2 10">Belongs to the TRAFAC class TrmE-Era-EngA-EngB-Septin-like GTPase superfamily. EngB GTPase family.</text>
</comment>
<evidence type="ECO:0000256" key="6">
    <source>
        <dbReference type="ARBA" id="ARBA00022842"/>
    </source>
</evidence>
<keyword evidence="8 10" id="KW-0717">Septation</keyword>
<comment type="cofactor">
    <cofactor evidence="1">
        <name>Mg(2+)</name>
        <dbReference type="ChEBI" id="CHEBI:18420"/>
    </cofactor>
</comment>
<evidence type="ECO:0000256" key="3">
    <source>
        <dbReference type="ARBA" id="ARBA00022618"/>
    </source>
</evidence>
<dbReference type="PANTHER" id="PTHR11649">
    <property type="entry name" value="MSS1/TRME-RELATED GTP-BINDING PROTEIN"/>
    <property type="match status" value="1"/>
</dbReference>
<dbReference type="GO" id="GO:0000917">
    <property type="term" value="P:division septum assembly"/>
    <property type="evidence" value="ECO:0007669"/>
    <property type="project" value="UniProtKB-KW"/>
</dbReference>
<evidence type="ECO:0000313" key="13">
    <source>
        <dbReference type="Proteomes" id="UP000777265"/>
    </source>
</evidence>
<evidence type="ECO:0000313" key="12">
    <source>
        <dbReference type="EMBL" id="NLW34291.1"/>
    </source>
</evidence>
<dbReference type="InterPro" id="IPR019987">
    <property type="entry name" value="GTP-bd_ribosome_bio_YsxC"/>
</dbReference>
<dbReference type="PROSITE" id="PS51706">
    <property type="entry name" value="G_ENGB"/>
    <property type="match status" value="1"/>
</dbReference>
<dbReference type="InterPro" id="IPR027417">
    <property type="entry name" value="P-loop_NTPase"/>
</dbReference>
<keyword evidence="9 10" id="KW-0131">Cell cycle</keyword>
<dbReference type="SUPFAM" id="SSF52540">
    <property type="entry name" value="P-loop containing nucleoside triphosphate hydrolases"/>
    <property type="match status" value="1"/>
</dbReference>
<comment type="caution">
    <text evidence="12">The sequence shown here is derived from an EMBL/GenBank/DDBJ whole genome shotgun (WGS) entry which is preliminary data.</text>
</comment>
<accession>A0A971RZT3</accession>
<keyword evidence="6" id="KW-0460">Magnesium</keyword>
<dbReference type="Pfam" id="PF01926">
    <property type="entry name" value="MMR_HSR1"/>
    <property type="match status" value="1"/>
</dbReference>
<organism evidence="12 13">
    <name type="scientific">Syntrophorhabdus aromaticivorans</name>
    <dbReference type="NCBI Taxonomy" id="328301"/>
    <lineage>
        <taxon>Bacteria</taxon>
        <taxon>Pseudomonadati</taxon>
        <taxon>Thermodesulfobacteriota</taxon>
        <taxon>Syntrophorhabdia</taxon>
        <taxon>Syntrophorhabdales</taxon>
        <taxon>Syntrophorhabdaceae</taxon>
        <taxon>Syntrophorhabdus</taxon>
    </lineage>
</organism>
<evidence type="ECO:0000256" key="7">
    <source>
        <dbReference type="ARBA" id="ARBA00023134"/>
    </source>
</evidence>
<dbReference type="AlphaFoldDB" id="A0A971RZT3"/>
<dbReference type="GO" id="GO:0005525">
    <property type="term" value="F:GTP binding"/>
    <property type="evidence" value="ECO:0007669"/>
    <property type="project" value="UniProtKB-UniRule"/>
</dbReference>
<evidence type="ECO:0000256" key="1">
    <source>
        <dbReference type="ARBA" id="ARBA00001946"/>
    </source>
</evidence>
<dbReference type="InterPro" id="IPR030393">
    <property type="entry name" value="G_ENGB_dom"/>
</dbReference>